<dbReference type="eggNOG" id="COG1132">
    <property type="taxonomic scope" value="Bacteria"/>
</dbReference>
<feature type="transmembrane region" description="Helical" evidence="7">
    <location>
        <begin position="24"/>
        <end position="47"/>
    </location>
</feature>
<dbReference type="PROSITE" id="PS50893">
    <property type="entry name" value="ABC_TRANSPORTER_2"/>
    <property type="match status" value="1"/>
</dbReference>
<dbReference type="GO" id="GO:0015421">
    <property type="term" value="F:ABC-type oligopeptide transporter activity"/>
    <property type="evidence" value="ECO:0007669"/>
    <property type="project" value="TreeGrafter"/>
</dbReference>
<feature type="transmembrane region" description="Helical" evidence="7">
    <location>
        <begin position="138"/>
        <end position="157"/>
    </location>
</feature>
<dbReference type="InterPro" id="IPR011527">
    <property type="entry name" value="ABC1_TM_dom"/>
</dbReference>
<keyword evidence="11" id="KW-1185">Reference proteome</keyword>
<dbReference type="PROSITE" id="PS50929">
    <property type="entry name" value="ABC_TM1F"/>
    <property type="match status" value="1"/>
</dbReference>
<name>I0KZQ1_9ACTN</name>
<dbReference type="GO" id="GO:0005886">
    <property type="term" value="C:plasma membrane"/>
    <property type="evidence" value="ECO:0007669"/>
    <property type="project" value="UniProtKB-SubCell"/>
</dbReference>
<dbReference type="Pfam" id="PF00664">
    <property type="entry name" value="ABC_membrane"/>
    <property type="match status" value="1"/>
</dbReference>
<evidence type="ECO:0000256" key="4">
    <source>
        <dbReference type="ARBA" id="ARBA00022840"/>
    </source>
</evidence>
<evidence type="ECO:0000259" key="9">
    <source>
        <dbReference type="PROSITE" id="PS50929"/>
    </source>
</evidence>
<protein>
    <submittedName>
        <fullName evidence="10">Fused ATPase and permease components of ABC transport system</fullName>
    </submittedName>
</protein>
<comment type="caution">
    <text evidence="10">The sequence shown here is derived from an EMBL/GenBank/DDBJ whole genome shotgun (WGS) entry which is preliminary data.</text>
</comment>
<keyword evidence="6 7" id="KW-0472">Membrane</keyword>
<dbReference type="PROSITE" id="PS00211">
    <property type="entry name" value="ABC_TRANSPORTER_1"/>
    <property type="match status" value="1"/>
</dbReference>
<comment type="subcellular location">
    <subcellularLocation>
        <location evidence="1">Cell membrane</location>
        <topology evidence="1">Multi-pass membrane protein</topology>
    </subcellularLocation>
</comment>
<accession>I0KZQ1</accession>
<keyword evidence="2 7" id="KW-0812">Transmembrane</keyword>
<feature type="domain" description="ABC transmembrane type-1" evidence="9">
    <location>
        <begin position="24"/>
        <end position="306"/>
    </location>
</feature>
<keyword evidence="5 7" id="KW-1133">Transmembrane helix</keyword>
<dbReference type="SUPFAM" id="SSF52540">
    <property type="entry name" value="P-loop containing nucleoside triphosphate hydrolases"/>
    <property type="match status" value="1"/>
</dbReference>
<organism evidence="10 11">
    <name type="scientific">Micromonospora lupini str. Lupac 08</name>
    <dbReference type="NCBI Taxonomy" id="1150864"/>
    <lineage>
        <taxon>Bacteria</taxon>
        <taxon>Bacillati</taxon>
        <taxon>Actinomycetota</taxon>
        <taxon>Actinomycetes</taxon>
        <taxon>Micromonosporales</taxon>
        <taxon>Micromonosporaceae</taxon>
        <taxon>Micromonospora</taxon>
    </lineage>
</organism>
<dbReference type="GO" id="GO:0016887">
    <property type="term" value="F:ATP hydrolysis activity"/>
    <property type="evidence" value="ECO:0007669"/>
    <property type="project" value="InterPro"/>
</dbReference>
<gene>
    <name evidence="10" type="ORF">MILUP08_41967</name>
</gene>
<dbReference type="Gene3D" id="3.40.50.300">
    <property type="entry name" value="P-loop containing nucleotide triphosphate hydrolases"/>
    <property type="match status" value="1"/>
</dbReference>
<dbReference type="InterPro" id="IPR003593">
    <property type="entry name" value="AAA+_ATPase"/>
</dbReference>
<reference evidence="11" key="1">
    <citation type="journal article" date="2012" name="J. Bacteriol.">
        <title>Genome Sequence of Micromonospora lupini Lupac 08, Isolated from Root Nodules of Lupinus angustifolius.</title>
        <authorList>
            <person name="Alonso-Vega P."/>
            <person name="Normand P."/>
            <person name="Bacigalupe R."/>
            <person name="Pujic P."/>
            <person name="Lajus A."/>
            <person name="Vallenet D."/>
            <person name="Carro L."/>
            <person name="Coll P."/>
            <person name="Trujillo M.E."/>
        </authorList>
    </citation>
    <scope>NUCLEOTIDE SEQUENCE [LARGE SCALE GENOMIC DNA]</scope>
    <source>
        <strain evidence="11">Lupac 08</strain>
    </source>
</reference>
<feature type="transmembrane region" description="Helical" evidence="7">
    <location>
        <begin position="59"/>
        <end position="85"/>
    </location>
</feature>
<dbReference type="InterPro" id="IPR027417">
    <property type="entry name" value="P-loop_NTPase"/>
</dbReference>
<dbReference type="STRING" id="1150864.MILUP08_41967"/>
<evidence type="ECO:0000256" key="6">
    <source>
        <dbReference type="ARBA" id="ARBA00023136"/>
    </source>
</evidence>
<evidence type="ECO:0000313" key="11">
    <source>
        <dbReference type="Proteomes" id="UP000003448"/>
    </source>
</evidence>
<evidence type="ECO:0000259" key="8">
    <source>
        <dbReference type="PROSITE" id="PS50893"/>
    </source>
</evidence>
<feature type="domain" description="ABC transporter" evidence="8">
    <location>
        <begin position="340"/>
        <end position="587"/>
    </location>
</feature>
<keyword evidence="3" id="KW-0547">Nucleotide-binding</keyword>
<dbReference type="EMBL" id="CAIE01000017">
    <property type="protein sequence ID" value="CCH17048.1"/>
    <property type="molecule type" value="Genomic_DNA"/>
</dbReference>
<keyword evidence="4" id="KW-0067">ATP-binding</keyword>
<dbReference type="InterPro" id="IPR017871">
    <property type="entry name" value="ABC_transporter-like_CS"/>
</dbReference>
<dbReference type="InterPro" id="IPR036640">
    <property type="entry name" value="ABC1_TM_sf"/>
</dbReference>
<dbReference type="SMART" id="SM00382">
    <property type="entry name" value="AAA"/>
    <property type="match status" value="1"/>
</dbReference>
<evidence type="ECO:0000256" key="1">
    <source>
        <dbReference type="ARBA" id="ARBA00004651"/>
    </source>
</evidence>
<proteinExistence type="predicted"/>
<dbReference type="PANTHER" id="PTHR43394:SF1">
    <property type="entry name" value="ATP-BINDING CASSETTE SUB-FAMILY B MEMBER 10, MITOCHONDRIAL"/>
    <property type="match status" value="1"/>
</dbReference>
<dbReference type="Pfam" id="PF00005">
    <property type="entry name" value="ABC_tran"/>
    <property type="match status" value="1"/>
</dbReference>
<dbReference type="Proteomes" id="UP000003448">
    <property type="component" value="Unassembled WGS sequence"/>
</dbReference>
<evidence type="ECO:0000256" key="2">
    <source>
        <dbReference type="ARBA" id="ARBA00022692"/>
    </source>
</evidence>
<dbReference type="GO" id="GO:0005524">
    <property type="term" value="F:ATP binding"/>
    <property type="evidence" value="ECO:0007669"/>
    <property type="project" value="UniProtKB-KW"/>
</dbReference>
<dbReference type="InterPro" id="IPR003439">
    <property type="entry name" value="ABC_transporter-like_ATP-bd"/>
</dbReference>
<evidence type="ECO:0000256" key="3">
    <source>
        <dbReference type="ARBA" id="ARBA00022741"/>
    </source>
</evidence>
<dbReference type="PANTHER" id="PTHR43394">
    <property type="entry name" value="ATP-DEPENDENT PERMEASE MDL1, MITOCHONDRIAL"/>
    <property type="match status" value="1"/>
</dbReference>
<dbReference type="InterPro" id="IPR039421">
    <property type="entry name" value="Type_1_exporter"/>
</dbReference>
<evidence type="ECO:0000256" key="5">
    <source>
        <dbReference type="ARBA" id="ARBA00022989"/>
    </source>
</evidence>
<sequence>MRVMFSGVGKLLSAAWRIDARKTVVATFLMLALAASAALLAVALGMMTDAVIGGRATDAAVLGAVVALLAILAQSSGQFAMVAYFELSELIELDLHRELLAVSNGSAGIGHHERPEQADELTVLVQDSGQFRSSMESLFQAATMVLAVVLGAAILAWQSPLLLLLPVAAAVPLFTGRLAESALERAKTGVAEPTRVALNLFQATTTARYAGELRVFGVEKELRQRYASLWRTATRGLYGAHLRAMALRAAGQVVFGLAYVGAVLLVVRNAIAGQQSVGEVVLVIVLATQVNQQVTGAVTQLQQLQRLANTYLRLGRLRDAVAGAGSTADQPVPDRLVTGIAFENVSFSYPSTDRPTLRDVDLTLAAGSTVAIVGENGAGKTTLVKLLCGFYQPTAGRILVDGVDLRRLPVERWRERMAAGFQDFVRYEIRALEAVGVGDVTRVSDEVAVHDALVKAHSTDVLRALPDGLSTQLGTSYADGAELSGGQWQKLALGRALMRDNPMLLLLDEPTSALDPQAEHELFERYAEHARRASAQTGAVTVLISHRFSTARMADKIIVVGDGQLLEVGDHDTLMRAGGPYAEMFAIQAKAYS</sequence>
<dbReference type="SUPFAM" id="SSF90123">
    <property type="entry name" value="ABC transporter transmembrane region"/>
    <property type="match status" value="1"/>
</dbReference>
<dbReference type="Gene3D" id="1.20.1560.10">
    <property type="entry name" value="ABC transporter type 1, transmembrane domain"/>
    <property type="match status" value="1"/>
</dbReference>
<evidence type="ECO:0000313" key="10">
    <source>
        <dbReference type="EMBL" id="CCH17048.1"/>
    </source>
</evidence>
<evidence type="ECO:0000256" key="7">
    <source>
        <dbReference type="SAM" id="Phobius"/>
    </source>
</evidence>
<dbReference type="OrthoDB" id="9806127at2"/>
<dbReference type="AlphaFoldDB" id="I0KZQ1"/>